<dbReference type="Proteomes" id="UP000299102">
    <property type="component" value="Unassembled WGS sequence"/>
</dbReference>
<proteinExistence type="predicted"/>
<reference evidence="2 3" key="1">
    <citation type="journal article" date="2019" name="Commun. Biol.">
        <title>The bagworm genome reveals a unique fibroin gene that provides high tensile strength.</title>
        <authorList>
            <person name="Kono N."/>
            <person name="Nakamura H."/>
            <person name="Ohtoshi R."/>
            <person name="Tomita M."/>
            <person name="Numata K."/>
            <person name="Arakawa K."/>
        </authorList>
    </citation>
    <scope>NUCLEOTIDE SEQUENCE [LARGE SCALE GENOMIC DNA]</scope>
</reference>
<comment type="caution">
    <text evidence="2">The sequence shown here is derived from an EMBL/GenBank/DDBJ whole genome shotgun (WGS) entry which is preliminary data.</text>
</comment>
<feature type="region of interest" description="Disordered" evidence="1">
    <location>
        <begin position="134"/>
        <end position="165"/>
    </location>
</feature>
<keyword evidence="3" id="KW-1185">Reference proteome</keyword>
<dbReference type="AlphaFoldDB" id="A0A4C1UCU5"/>
<evidence type="ECO:0000313" key="2">
    <source>
        <dbReference type="EMBL" id="GBP24198.1"/>
    </source>
</evidence>
<gene>
    <name evidence="2" type="ORF">EVAR_10425_1</name>
</gene>
<dbReference type="EMBL" id="BGZK01000158">
    <property type="protein sequence ID" value="GBP24198.1"/>
    <property type="molecule type" value="Genomic_DNA"/>
</dbReference>
<organism evidence="2 3">
    <name type="scientific">Eumeta variegata</name>
    <name type="common">Bagworm moth</name>
    <name type="synonym">Eumeta japonica</name>
    <dbReference type="NCBI Taxonomy" id="151549"/>
    <lineage>
        <taxon>Eukaryota</taxon>
        <taxon>Metazoa</taxon>
        <taxon>Ecdysozoa</taxon>
        <taxon>Arthropoda</taxon>
        <taxon>Hexapoda</taxon>
        <taxon>Insecta</taxon>
        <taxon>Pterygota</taxon>
        <taxon>Neoptera</taxon>
        <taxon>Endopterygota</taxon>
        <taxon>Lepidoptera</taxon>
        <taxon>Glossata</taxon>
        <taxon>Ditrysia</taxon>
        <taxon>Tineoidea</taxon>
        <taxon>Psychidae</taxon>
        <taxon>Oiketicinae</taxon>
        <taxon>Eumeta</taxon>
    </lineage>
</organism>
<name>A0A4C1UCU5_EUMVA</name>
<sequence length="187" mass="21434">MITALIHLLEIIMEKPCVEVFRPSFVNFAFRTARRHVSAPRAGRRGRFLDRHRRVPCNLRLQTKIRRRYDWASSSVVEHVHLRQTVRSGKPNVDIQKSNRRCNSTDRVTGWQRALIIAGQRLLKVDQDLFGGGNLAPPVASRSPERQPPSDSQPTHDDAAWPSRSIPFFCHPTNSHSIRFGGERIVE</sequence>
<evidence type="ECO:0000313" key="3">
    <source>
        <dbReference type="Proteomes" id="UP000299102"/>
    </source>
</evidence>
<protein>
    <submittedName>
        <fullName evidence="2">Uncharacterized protein</fullName>
    </submittedName>
</protein>
<accession>A0A4C1UCU5</accession>
<evidence type="ECO:0000256" key="1">
    <source>
        <dbReference type="SAM" id="MobiDB-lite"/>
    </source>
</evidence>